<dbReference type="Proteomes" id="UP000515563">
    <property type="component" value="Chromosome"/>
</dbReference>
<reference evidence="3" key="1">
    <citation type="submission" date="2019-09" db="EMBL/GenBank/DDBJ databases">
        <title>Antimicrobial potential of Antarctic Bacteria.</title>
        <authorList>
            <person name="Benaud N."/>
            <person name="Edwards R.J."/>
            <person name="Ferrari B.C."/>
        </authorList>
    </citation>
    <scope>NUCLEOTIDE SEQUENCE [LARGE SCALE GENOMIC DNA]</scope>
    <source>
        <strain evidence="3">SPB151</strain>
    </source>
</reference>
<proteinExistence type="predicted"/>
<evidence type="ECO:0000313" key="2">
    <source>
        <dbReference type="EMBL" id="QNE21250.1"/>
    </source>
</evidence>
<dbReference type="Pfam" id="PF11706">
    <property type="entry name" value="zf-CGNR"/>
    <property type="match status" value="1"/>
</dbReference>
<protein>
    <submittedName>
        <fullName evidence="2">CGNR zinc finger domain-containing protein</fullName>
    </submittedName>
</protein>
<dbReference type="EMBL" id="CP043661">
    <property type="protein sequence ID" value="QNE21250.1"/>
    <property type="molecule type" value="Genomic_DNA"/>
</dbReference>
<dbReference type="KEGG" id="kqi:F1D05_29240"/>
<dbReference type="InterPro" id="IPR010852">
    <property type="entry name" value="ABATE"/>
</dbReference>
<accession>A0A7G6X4T5</accession>
<name>A0A7G6X4T5_9ACTN</name>
<dbReference type="Pfam" id="PF07336">
    <property type="entry name" value="ABATE"/>
    <property type="match status" value="1"/>
</dbReference>
<dbReference type="SUPFAM" id="SSF160904">
    <property type="entry name" value="Jann2411-like"/>
    <property type="match status" value="1"/>
</dbReference>
<keyword evidence="3" id="KW-1185">Reference proteome</keyword>
<dbReference type="PANTHER" id="PTHR35525:SF3">
    <property type="entry name" value="BLL6575 PROTEIN"/>
    <property type="match status" value="1"/>
</dbReference>
<evidence type="ECO:0000259" key="1">
    <source>
        <dbReference type="Pfam" id="PF11706"/>
    </source>
</evidence>
<sequence>MCGMSRVPAADSLLAFVLDFCNTYDLLEDPPDRLSIPLVDRVAERHGVPGFGLRAADLEPVRVVRNELYGVFAAESPAAQVEILNRLLSTYGAVPRLVIGSGASLSGDGVRVAATGGDSPVARLAVAAADALARAVADGSADRLRTCLGDPCRCVYVDRTKANRQRYCCELCNDRMASAAYRRRNR</sequence>
<dbReference type="InterPro" id="IPR021005">
    <property type="entry name" value="Znf_CGNR"/>
</dbReference>
<dbReference type="PANTHER" id="PTHR35525">
    <property type="entry name" value="BLL6575 PROTEIN"/>
    <property type="match status" value="1"/>
</dbReference>
<gene>
    <name evidence="2" type="ORF">F1D05_29240</name>
</gene>
<reference evidence="2 3" key="2">
    <citation type="journal article" date="2020" name="Microbiol. Resour. Announc.">
        <title>Antarctic desert soil bacteria exhibit high novel natural product potential, evaluated through long-read genome sequencing and comparative genomics.</title>
        <authorList>
            <person name="Benaud N."/>
            <person name="Edwards R.J."/>
            <person name="Amos T.G."/>
            <person name="D'Agostino P.M."/>
            <person name="Gutierrez-Chavez C."/>
            <person name="Montgomery K."/>
            <person name="Nicetic I."/>
            <person name="Ferrari B.C."/>
        </authorList>
    </citation>
    <scope>NUCLEOTIDE SEQUENCE [LARGE SCALE GENOMIC DNA]</scope>
    <source>
        <strain evidence="2 3">SPB151</strain>
    </source>
</reference>
<dbReference type="Gene3D" id="1.10.3300.10">
    <property type="entry name" value="Jann2411-like domain"/>
    <property type="match status" value="1"/>
</dbReference>
<dbReference type="InterPro" id="IPR023286">
    <property type="entry name" value="ABATE_dom_sf"/>
</dbReference>
<organism evidence="2 3">
    <name type="scientific">Kribbella qitaiheensis</name>
    <dbReference type="NCBI Taxonomy" id="1544730"/>
    <lineage>
        <taxon>Bacteria</taxon>
        <taxon>Bacillati</taxon>
        <taxon>Actinomycetota</taxon>
        <taxon>Actinomycetes</taxon>
        <taxon>Propionibacteriales</taxon>
        <taxon>Kribbellaceae</taxon>
        <taxon>Kribbella</taxon>
    </lineage>
</organism>
<dbReference type="AlphaFoldDB" id="A0A7G6X4T5"/>
<feature type="domain" description="Zinc finger CGNR" evidence="1">
    <location>
        <begin position="143"/>
        <end position="184"/>
    </location>
</feature>
<evidence type="ECO:0000313" key="3">
    <source>
        <dbReference type="Proteomes" id="UP000515563"/>
    </source>
</evidence>